<evidence type="ECO:0000256" key="12">
    <source>
        <dbReference type="ARBA" id="ARBA00023136"/>
    </source>
</evidence>
<evidence type="ECO:0000256" key="11">
    <source>
        <dbReference type="ARBA" id="ARBA00023121"/>
    </source>
</evidence>
<comment type="subcellular location">
    <subcellularLocation>
        <location evidence="1">Cell membrane</location>
    </subcellularLocation>
    <subcellularLocation>
        <location evidence="2">Cytoplasm</location>
        <location evidence="2">Cytosol</location>
    </subcellularLocation>
    <subcellularLocation>
        <location evidence="3">Endoplasmic reticulum membrane</location>
    </subcellularLocation>
</comment>
<dbReference type="FunFam" id="3.30.70.3490:FF:000002">
    <property type="entry name" value="Oxysterol-binding protein"/>
    <property type="match status" value="1"/>
</dbReference>
<keyword evidence="10 14" id="KW-0445">Lipid transport</keyword>
<dbReference type="GO" id="GO:0120015">
    <property type="term" value="F:sterol transfer activity"/>
    <property type="evidence" value="ECO:0007669"/>
    <property type="project" value="UniProtKB-ARBA"/>
</dbReference>
<dbReference type="GO" id="GO:0005789">
    <property type="term" value="C:endoplasmic reticulum membrane"/>
    <property type="evidence" value="ECO:0007669"/>
    <property type="project" value="UniProtKB-SubCell"/>
</dbReference>
<dbReference type="PROSITE" id="PS01013">
    <property type="entry name" value="OSBP"/>
    <property type="match status" value="1"/>
</dbReference>
<feature type="region of interest" description="Disordered" evidence="16">
    <location>
        <begin position="131"/>
        <end position="179"/>
    </location>
</feature>
<dbReference type="Pfam" id="PF01237">
    <property type="entry name" value="Oxysterol_BP"/>
    <property type="match status" value="1"/>
</dbReference>
<dbReference type="GeneTree" id="ENSGT00940000156791"/>
<dbReference type="SUPFAM" id="SSF50729">
    <property type="entry name" value="PH domain-like"/>
    <property type="match status" value="1"/>
</dbReference>
<keyword evidence="12" id="KW-0472">Membrane</keyword>
<dbReference type="InterPro" id="IPR037239">
    <property type="entry name" value="OSBP_sf"/>
</dbReference>
<evidence type="ECO:0000256" key="4">
    <source>
        <dbReference type="ARBA" id="ARBA00008842"/>
    </source>
</evidence>
<evidence type="ECO:0000256" key="3">
    <source>
        <dbReference type="ARBA" id="ARBA00004586"/>
    </source>
</evidence>
<feature type="domain" description="PH" evidence="17">
    <location>
        <begin position="25"/>
        <end position="120"/>
    </location>
</feature>
<dbReference type="AlphaFoldDB" id="A0A8C4EJM6"/>
<keyword evidence="6" id="KW-1003">Cell membrane</keyword>
<dbReference type="FunFam" id="2.30.29.30:FF:000011">
    <property type="entry name" value="Oxysterol-binding protein"/>
    <property type="match status" value="1"/>
</dbReference>
<dbReference type="SUPFAM" id="SSF144000">
    <property type="entry name" value="Oxysterol-binding protein-like"/>
    <property type="match status" value="1"/>
</dbReference>
<evidence type="ECO:0000256" key="10">
    <source>
        <dbReference type="ARBA" id="ARBA00023055"/>
    </source>
</evidence>
<evidence type="ECO:0000313" key="19">
    <source>
        <dbReference type="Proteomes" id="UP000694389"/>
    </source>
</evidence>
<feature type="compositionally biased region" description="Polar residues" evidence="16">
    <location>
        <begin position="148"/>
        <end position="161"/>
    </location>
</feature>
<organism evidence="18 19">
    <name type="scientific">Dicentrarchus labrax</name>
    <name type="common">European seabass</name>
    <name type="synonym">Morone labrax</name>
    <dbReference type="NCBI Taxonomy" id="13489"/>
    <lineage>
        <taxon>Eukaryota</taxon>
        <taxon>Metazoa</taxon>
        <taxon>Chordata</taxon>
        <taxon>Craniata</taxon>
        <taxon>Vertebrata</taxon>
        <taxon>Euteleostomi</taxon>
        <taxon>Actinopterygii</taxon>
        <taxon>Neopterygii</taxon>
        <taxon>Teleostei</taxon>
        <taxon>Neoteleostei</taxon>
        <taxon>Acanthomorphata</taxon>
        <taxon>Eupercaria</taxon>
        <taxon>Moronidae</taxon>
        <taxon>Dicentrarchus</taxon>
    </lineage>
</organism>
<dbReference type="Proteomes" id="UP000694389">
    <property type="component" value="Unassembled WGS sequence"/>
</dbReference>
<gene>
    <name evidence="18" type="primary">osbpl6</name>
</gene>
<dbReference type="FunFam" id="2.40.160.120:FF:000001">
    <property type="entry name" value="Oxysterol-binding protein"/>
    <property type="match status" value="1"/>
</dbReference>
<dbReference type="GO" id="GO:0097038">
    <property type="term" value="C:perinuclear endoplasmic reticulum"/>
    <property type="evidence" value="ECO:0007669"/>
    <property type="project" value="TreeGrafter"/>
</dbReference>
<protein>
    <recommendedName>
        <fullName evidence="14">Oxysterol-binding protein</fullName>
    </recommendedName>
</protein>
<evidence type="ECO:0000256" key="8">
    <source>
        <dbReference type="ARBA" id="ARBA00022553"/>
    </source>
</evidence>
<dbReference type="Gene3D" id="3.30.70.3490">
    <property type="match status" value="1"/>
</dbReference>
<dbReference type="InterPro" id="IPR041680">
    <property type="entry name" value="PH_8"/>
</dbReference>
<dbReference type="SMART" id="SM00233">
    <property type="entry name" value="PH"/>
    <property type="match status" value="1"/>
</dbReference>
<reference evidence="18" key="1">
    <citation type="submission" date="2025-08" db="UniProtKB">
        <authorList>
            <consortium name="Ensembl"/>
        </authorList>
    </citation>
    <scope>IDENTIFICATION</scope>
</reference>
<dbReference type="InterPro" id="IPR011993">
    <property type="entry name" value="PH-like_dom_sf"/>
</dbReference>
<feature type="compositionally biased region" description="Low complexity" evidence="16">
    <location>
        <begin position="166"/>
        <end position="179"/>
    </location>
</feature>
<accession>A0A8C4EJM6</accession>
<evidence type="ECO:0000256" key="1">
    <source>
        <dbReference type="ARBA" id="ARBA00004236"/>
    </source>
</evidence>
<keyword evidence="7" id="KW-0963">Cytoplasm</keyword>
<evidence type="ECO:0000256" key="16">
    <source>
        <dbReference type="SAM" id="MobiDB-lite"/>
    </source>
</evidence>
<dbReference type="PANTHER" id="PTHR10972">
    <property type="entry name" value="OXYSTEROL-BINDING PROTEIN-RELATED"/>
    <property type="match status" value="1"/>
</dbReference>
<dbReference type="Ensembl" id="ENSDLAT00005020028.2">
    <property type="protein sequence ID" value="ENSDLAP00005018579.2"/>
    <property type="gene ID" value="ENSDLAG00005006538.2"/>
</dbReference>
<dbReference type="InterPro" id="IPR001849">
    <property type="entry name" value="PH_domain"/>
</dbReference>
<dbReference type="CDD" id="cd13287">
    <property type="entry name" value="PH_ORP3_ORP6_ORP7"/>
    <property type="match status" value="1"/>
</dbReference>
<comment type="similarity">
    <text evidence="4 13">Belongs to the OSBP family.</text>
</comment>
<sequence length="883" mass="100750">RKSTEADSWEIIEGLKIGQSNVQRPDKHEGFMLKKRKWPLKGWHKRFFVLDNGILKYSKSPIDIQKGKLHGSIDVGLSVMSIKKRARRIDLDTEEHIYHLKVKSQDIFDAWVSKLRHHRLYRQNEIVRSPREATMRTFPPPAAIESPQPASSVQAKPSSLPWQPVAPSSGSNSSLPASYSNGQSKVVAWLQESEEMDKCAEELARCQSNLTELSRLLQSLEILQRTQSAPNFTDMQTNCVELSKKEKRLNRRWRTKSVGKDAKFQLQCPSVVSLQVPLSASMSPIRLHSSNPNLCAELVDFQPPVSRLTESVECASDYIKLQEEFCTIAQKVHSLLKSAFNTVAIEKEKIKQILSDQEQSDQSAQINSLRKSLSQVGGGALSQNAELRTRLNRIHSESVLTEQVVSVNIISTPDEAGEQMGIPLTQQASNESRLSMSESVSEFFDAQEVLLSASSSENEGSDDESYVSDVSDNISEDNASVTDNVSRQMANGDFAGSAFRNGRRTCLSAPCPDTSNINLWNILRNNIGKDLSKVSMPVELNEPLNTLQRMCEELEYSELLDKAAETEDPFERMVLVAAFAVSGYSSTYYRAGSKPFNPLLGETYECIREDKGFCFFSEQVSHHPPISACHCESKNFTFWQDVRWKNKFWGKSMEILPIGTVNLMIPRFGDHYEWNKVTTCVHNILSGRRWIEHYGEITIRNTKSSACLCKLTFVKGNYWSSNVNEVQGFVMDQEGKVIHRLFGKWHEGLYCGVPPSAKCIWRPGSMPTDYELYYGFTRFAIELNELCPELKDVLPRTDARFRPDQRHLEEGNLEMASSEKQRIEDLQRTRRKWKEENDIKQEPRFFKKVVDGNHRERWVSNNTYWDLRKNPGFINMEHTVNLW</sequence>
<dbReference type="GO" id="GO:0015485">
    <property type="term" value="F:cholesterol binding"/>
    <property type="evidence" value="ECO:0007669"/>
    <property type="project" value="TreeGrafter"/>
</dbReference>
<evidence type="ECO:0000259" key="17">
    <source>
        <dbReference type="PROSITE" id="PS50003"/>
    </source>
</evidence>
<name>A0A8C4EJM6_DICLA</name>
<evidence type="ECO:0000256" key="9">
    <source>
        <dbReference type="ARBA" id="ARBA00022824"/>
    </source>
</evidence>
<evidence type="ECO:0000256" key="13">
    <source>
        <dbReference type="RuleBase" id="RU003844"/>
    </source>
</evidence>
<dbReference type="InterPro" id="IPR000648">
    <property type="entry name" value="Oxysterol-bd"/>
</dbReference>
<reference evidence="18" key="2">
    <citation type="submission" date="2025-09" db="UniProtKB">
        <authorList>
            <consortium name="Ensembl"/>
        </authorList>
    </citation>
    <scope>IDENTIFICATION</scope>
</reference>
<evidence type="ECO:0000256" key="15">
    <source>
        <dbReference type="SAM" id="Coils"/>
    </source>
</evidence>
<dbReference type="PROSITE" id="PS50003">
    <property type="entry name" value="PH_DOMAIN"/>
    <property type="match status" value="1"/>
</dbReference>
<evidence type="ECO:0000313" key="18">
    <source>
        <dbReference type="Ensembl" id="ENSDLAP00005018579.2"/>
    </source>
</evidence>
<dbReference type="InterPro" id="IPR018494">
    <property type="entry name" value="Oxysterol-bd_CS"/>
</dbReference>
<evidence type="ECO:0000256" key="7">
    <source>
        <dbReference type="ARBA" id="ARBA00022490"/>
    </source>
</evidence>
<dbReference type="GO" id="GO:0005886">
    <property type="term" value="C:plasma membrane"/>
    <property type="evidence" value="ECO:0007669"/>
    <property type="project" value="UniProtKB-SubCell"/>
</dbReference>
<dbReference type="GO" id="GO:0031965">
    <property type="term" value="C:nuclear membrane"/>
    <property type="evidence" value="ECO:0007669"/>
    <property type="project" value="TreeGrafter"/>
</dbReference>
<dbReference type="Pfam" id="PF15409">
    <property type="entry name" value="PH_8"/>
    <property type="match status" value="1"/>
</dbReference>
<dbReference type="Gene3D" id="2.30.29.30">
    <property type="entry name" value="Pleckstrin-homology domain (PH domain)/Phosphotyrosine-binding domain (PTB)"/>
    <property type="match status" value="1"/>
</dbReference>
<dbReference type="GO" id="GO:0005829">
    <property type="term" value="C:cytosol"/>
    <property type="evidence" value="ECO:0007669"/>
    <property type="project" value="UniProtKB-SubCell"/>
</dbReference>
<evidence type="ECO:0000256" key="2">
    <source>
        <dbReference type="ARBA" id="ARBA00004514"/>
    </source>
</evidence>
<keyword evidence="9" id="KW-0256">Endoplasmic reticulum</keyword>
<keyword evidence="19" id="KW-1185">Reference proteome</keyword>
<evidence type="ECO:0000256" key="5">
    <source>
        <dbReference type="ARBA" id="ARBA00022448"/>
    </source>
</evidence>
<keyword evidence="15" id="KW-0175">Coiled coil</keyword>
<keyword evidence="11" id="KW-0446">Lipid-binding</keyword>
<evidence type="ECO:0000256" key="6">
    <source>
        <dbReference type="ARBA" id="ARBA00022475"/>
    </source>
</evidence>
<dbReference type="PANTHER" id="PTHR10972:SF76">
    <property type="entry name" value="OXYSTEROL-BINDING PROTEIN-RELATED PROTEIN 6"/>
    <property type="match status" value="1"/>
</dbReference>
<keyword evidence="8" id="KW-0597">Phosphoprotein</keyword>
<dbReference type="GO" id="GO:0006699">
    <property type="term" value="P:bile acid biosynthetic process"/>
    <property type="evidence" value="ECO:0007669"/>
    <property type="project" value="UniProtKB-ARBA"/>
</dbReference>
<proteinExistence type="inferred from homology"/>
<keyword evidence="5 14" id="KW-0813">Transport</keyword>
<feature type="coiled-coil region" evidence="15">
    <location>
        <begin position="196"/>
        <end position="223"/>
    </location>
</feature>
<evidence type="ECO:0000256" key="14">
    <source>
        <dbReference type="RuleBase" id="RU003845"/>
    </source>
</evidence>
<dbReference type="Gene3D" id="2.40.160.120">
    <property type="match status" value="1"/>
</dbReference>